<dbReference type="SUPFAM" id="SSF55874">
    <property type="entry name" value="ATPase domain of HSP90 chaperone/DNA topoisomerase II/histidine kinase"/>
    <property type="match status" value="1"/>
</dbReference>
<dbReference type="CDD" id="cd00082">
    <property type="entry name" value="HisKA"/>
    <property type="match status" value="1"/>
</dbReference>
<dbReference type="PRINTS" id="PR00344">
    <property type="entry name" value="BCTRLSENSOR"/>
</dbReference>
<dbReference type="EC" id="2.7.13.3" evidence="2"/>
<feature type="domain" description="Histidine kinase" evidence="6">
    <location>
        <begin position="181"/>
        <end position="399"/>
    </location>
</feature>
<dbReference type="InterPro" id="IPR003661">
    <property type="entry name" value="HisK_dim/P_dom"/>
</dbReference>
<dbReference type="InterPro" id="IPR004358">
    <property type="entry name" value="Sig_transdc_His_kin-like_C"/>
</dbReference>
<dbReference type="Proteomes" id="UP000075615">
    <property type="component" value="Unassembled WGS sequence"/>
</dbReference>
<dbReference type="AlphaFoldDB" id="A0A150X288"/>
<dbReference type="PROSITE" id="PS50109">
    <property type="entry name" value="HIS_KIN"/>
    <property type="match status" value="1"/>
</dbReference>
<feature type="domain" description="PAC" evidence="8">
    <location>
        <begin position="111"/>
        <end position="163"/>
    </location>
</feature>
<evidence type="ECO:0000256" key="4">
    <source>
        <dbReference type="ARBA" id="ARBA00022679"/>
    </source>
</evidence>
<dbReference type="CDD" id="cd00130">
    <property type="entry name" value="PAS"/>
    <property type="match status" value="1"/>
</dbReference>
<dbReference type="PROSITE" id="PS50112">
    <property type="entry name" value="PAS"/>
    <property type="match status" value="1"/>
</dbReference>
<dbReference type="Gene3D" id="3.30.565.10">
    <property type="entry name" value="Histidine kinase-like ATPase, C-terminal domain"/>
    <property type="match status" value="1"/>
</dbReference>
<dbReference type="SMART" id="SM00388">
    <property type="entry name" value="HisKA"/>
    <property type="match status" value="1"/>
</dbReference>
<dbReference type="InterPro" id="IPR000014">
    <property type="entry name" value="PAS"/>
</dbReference>
<evidence type="ECO:0000259" key="8">
    <source>
        <dbReference type="PROSITE" id="PS50113"/>
    </source>
</evidence>
<dbReference type="NCBIfam" id="TIGR00229">
    <property type="entry name" value="sensory_box"/>
    <property type="match status" value="1"/>
</dbReference>
<gene>
    <name evidence="9" type="ORF">AWN68_09040</name>
</gene>
<dbReference type="InterPro" id="IPR035965">
    <property type="entry name" value="PAS-like_dom_sf"/>
</dbReference>
<dbReference type="Pfam" id="PF00989">
    <property type="entry name" value="PAS"/>
    <property type="match status" value="1"/>
</dbReference>
<dbReference type="PANTHER" id="PTHR43047">
    <property type="entry name" value="TWO-COMPONENT HISTIDINE PROTEIN KINASE"/>
    <property type="match status" value="1"/>
</dbReference>
<dbReference type="InterPro" id="IPR003594">
    <property type="entry name" value="HATPase_dom"/>
</dbReference>
<comment type="catalytic activity">
    <reaction evidence="1">
        <text>ATP + protein L-histidine = ADP + protein N-phospho-L-histidine.</text>
        <dbReference type="EC" id="2.7.13.3"/>
    </reaction>
</comment>
<name>A0A150X288_9BACT</name>
<evidence type="ECO:0000259" key="7">
    <source>
        <dbReference type="PROSITE" id="PS50112"/>
    </source>
</evidence>
<protein>
    <recommendedName>
        <fullName evidence="2">histidine kinase</fullName>
        <ecNumber evidence="2">2.7.13.3</ecNumber>
    </recommendedName>
</protein>
<dbReference type="PANTHER" id="PTHR43047:SF64">
    <property type="entry name" value="HISTIDINE KINASE CONTAINING CHEY-HOMOLOGOUS RECEIVER DOMAIN AND PAS DOMAIN-RELATED"/>
    <property type="match status" value="1"/>
</dbReference>
<dbReference type="InterPro" id="IPR000700">
    <property type="entry name" value="PAS-assoc_C"/>
</dbReference>
<dbReference type="Pfam" id="PF00512">
    <property type="entry name" value="HisKA"/>
    <property type="match status" value="1"/>
</dbReference>
<evidence type="ECO:0000259" key="6">
    <source>
        <dbReference type="PROSITE" id="PS50109"/>
    </source>
</evidence>
<feature type="domain" description="PAS" evidence="7">
    <location>
        <begin position="39"/>
        <end position="109"/>
    </location>
</feature>
<dbReference type="STRING" id="296218.AWN68_09040"/>
<evidence type="ECO:0000256" key="1">
    <source>
        <dbReference type="ARBA" id="ARBA00000085"/>
    </source>
</evidence>
<dbReference type="GO" id="GO:0000155">
    <property type="term" value="F:phosphorelay sensor kinase activity"/>
    <property type="evidence" value="ECO:0007669"/>
    <property type="project" value="InterPro"/>
</dbReference>
<keyword evidence="10" id="KW-1185">Reference proteome</keyword>
<keyword evidence="4" id="KW-0808">Transferase</keyword>
<dbReference type="Gene3D" id="1.10.287.130">
    <property type="match status" value="1"/>
</dbReference>
<dbReference type="PROSITE" id="PS50113">
    <property type="entry name" value="PAC"/>
    <property type="match status" value="1"/>
</dbReference>
<comment type="caution">
    <text evidence="9">The sequence shown here is derived from an EMBL/GenBank/DDBJ whole genome shotgun (WGS) entry which is preliminary data.</text>
</comment>
<dbReference type="InterPro" id="IPR013767">
    <property type="entry name" value="PAS_fold"/>
</dbReference>
<dbReference type="SUPFAM" id="SSF47384">
    <property type="entry name" value="Homodimeric domain of signal transducing histidine kinase"/>
    <property type="match status" value="1"/>
</dbReference>
<dbReference type="Pfam" id="PF02518">
    <property type="entry name" value="HATPase_c"/>
    <property type="match status" value="1"/>
</dbReference>
<dbReference type="SUPFAM" id="SSF55785">
    <property type="entry name" value="PYP-like sensor domain (PAS domain)"/>
    <property type="match status" value="1"/>
</dbReference>
<evidence type="ECO:0000313" key="9">
    <source>
        <dbReference type="EMBL" id="KYG72835.1"/>
    </source>
</evidence>
<organism evidence="9 10">
    <name type="scientific">Roseivirga echinicomitans</name>
    <dbReference type="NCBI Taxonomy" id="296218"/>
    <lineage>
        <taxon>Bacteria</taxon>
        <taxon>Pseudomonadati</taxon>
        <taxon>Bacteroidota</taxon>
        <taxon>Cytophagia</taxon>
        <taxon>Cytophagales</taxon>
        <taxon>Roseivirgaceae</taxon>
        <taxon>Roseivirga</taxon>
    </lineage>
</organism>
<evidence type="ECO:0000313" key="10">
    <source>
        <dbReference type="Proteomes" id="UP000075615"/>
    </source>
</evidence>
<dbReference type="EMBL" id="LRDB01000050">
    <property type="protein sequence ID" value="KYG72835.1"/>
    <property type="molecule type" value="Genomic_DNA"/>
</dbReference>
<dbReference type="SMART" id="SM00091">
    <property type="entry name" value="PAS"/>
    <property type="match status" value="1"/>
</dbReference>
<keyword evidence="3" id="KW-0597">Phosphoprotein</keyword>
<sequence>MNDKPTYEALENQIAELKKQNEALRLHTSSQSEVETKESREYIHAILNNMGDAVFVKNNKSKLILVNDAFCELFGLSRTQIIGKTLAENVSPDERKSFLKIDKKVLSSGLENISEESLTVDGGQTHIISTRKSRFIDASGEKFIVGVIRDISEHQKAEAALKESEARLRALNTTKDKLFSIIAHDLRGPFYNIIGVSQLLINEVKDTENEATQKPIDMINSIAKNTFSLLDNLLNWARTQSGELNLVPEKIILPVLIHEIIELNKPLARAKDITLNYTLTDDIELYTDENILRTVLRNLISNAIKFTHLGGNVNISANIKNHQVEVAVADSGVGMNQETLNKLFNLSTNATLPGTAREKGSGLGLVLCKEFVKKLNGDIWAESEVGKGSTFIFNLPLSA</sequence>
<dbReference type="SMART" id="SM00387">
    <property type="entry name" value="HATPase_c"/>
    <property type="match status" value="1"/>
</dbReference>
<evidence type="ECO:0000256" key="2">
    <source>
        <dbReference type="ARBA" id="ARBA00012438"/>
    </source>
</evidence>
<dbReference type="Gene3D" id="3.30.450.20">
    <property type="entry name" value="PAS domain"/>
    <property type="match status" value="1"/>
</dbReference>
<dbReference type="RefSeq" id="WP_068417451.1">
    <property type="nucleotide sequence ID" value="NZ_LRDB01000050.1"/>
</dbReference>
<accession>A0A150X288</accession>
<dbReference type="FunFam" id="3.30.565.10:FF:000006">
    <property type="entry name" value="Sensor histidine kinase WalK"/>
    <property type="match status" value="1"/>
</dbReference>
<evidence type="ECO:0000256" key="3">
    <source>
        <dbReference type="ARBA" id="ARBA00022553"/>
    </source>
</evidence>
<dbReference type="OrthoDB" id="1269247at2"/>
<dbReference type="InterPro" id="IPR036097">
    <property type="entry name" value="HisK_dim/P_sf"/>
</dbReference>
<keyword evidence="5 9" id="KW-0418">Kinase</keyword>
<reference evidence="9 10" key="1">
    <citation type="submission" date="2016-01" db="EMBL/GenBank/DDBJ databases">
        <title>Genome sequencing of Roseivirga echinicomitans KMM 6058.</title>
        <authorList>
            <person name="Selvaratnam C."/>
            <person name="Thevarajoo S."/>
            <person name="Goh K.M."/>
            <person name="Ee R."/>
            <person name="Chan K.-G."/>
            <person name="Chong C.S."/>
        </authorList>
    </citation>
    <scope>NUCLEOTIDE SEQUENCE [LARGE SCALE GENOMIC DNA]</scope>
    <source>
        <strain evidence="9 10">KMM 6058</strain>
    </source>
</reference>
<evidence type="ECO:0000256" key="5">
    <source>
        <dbReference type="ARBA" id="ARBA00022777"/>
    </source>
</evidence>
<dbReference type="InterPro" id="IPR005467">
    <property type="entry name" value="His_kinase_dom"/>
</dbReference>
<dbReference type="GO" id="GO:0006355">
    <property type="term" value="P:regulation of DNA-templated transcription"/>
    <property type="evidence" value="ECO:0007669"/>
    <property type="project" value="InterPro"/>
</dbReference>
<proteinExistence type="predicted"/>
<dbReference type="InterPro" id="IPR036890">
    <property type="entry name" value="HATPase_C_sf"/>
</dbReference>